<dbReference type="AlphaFoldDB" id="A0AA39MY35"/>
<evidence type="ECO:0000313" key="2">
    <source>
        <dbReference type="EMBL" id="KAK0450125.1"/>
    </source>
</evidence>
<dbReference type="EMBL" id="JAUEPT010000007">
    <property type="protein sequence ID" value="KAK0450125.1"/>
    <property type="molecule type" value="Genomic_DNA"/>
</dbReference>
<dbReference type="Proteomes" id="UP001175226">
    <property type="component" value="Unassembled WGS sequence"/>
</dbReference>
<evidence type="ECO:0000256" key="1">
    <source>
        <dbReference type="SAM" id="MobiDB-lite"/>
    </source>
</evidence>
<gene>
    <name evidence="2" type="ORF">EV421DRAFT_1306642</name>
</gene>
<feature type="region of interest" description="Disordered" evidence="1">
    <location>
        <begin position="50"/>
        <end position="75"/>
    </location>
</feature>
<name>A0AA39MY35_9AGAR</name>
<organism evidence="2 3">
    <name type="scientific">Armillaria borealis</name>
    <dbReference type="NCBI Taxonomy" id="47425"/>
    <lineage>
        <taxon>Eukaryota</taxon>
        <taxon>Fungi</taxon>
        <taxon>Dikarya</taxon>
        <taxon>Basidiomycota</taxon>
        <taxon>Agaricomycotina</taxon>
        <taxon>Agaricomycetes</taxon>
        <taxon>Agaricomycetidae</taxon>
        <taxon>Agaricales</taxon>
        <taxon>Marasmiineae</taxon>
        <taxon>Physalacriaceae</taxon>
        <taxon>Armillaria</taxon>
    </lineage>
</organism>
<comment type="caution">
    <text evidence="2">The sequence shown here is derived from an EMBL/GenBank/DDBJ whole genome shotgun (WGS) entry which is preliminary data.</text>
</comment>
<sequence>MGGMGPYSEWDSTLHKVFSHLIKTLRVPASLVEGKAERLIAAIDDVCTEKKQTKPSAEPFKVNPETPRPSEPEPIDVDAIQDAPRLPSPVASNSRTSYTKAIRTRSCPGIKVPLEPGSSAHSSYPFGVHEVNGDPWDYEASKGGLVLRSRTCRRVEYDSKFHECSGCRVLRTDARLEGILGRMKNGVHDNTPLAYHSITGLQDIIRKKQTTIRALRLRKLNDSRKLMTQKRALGLHKEWMLAIGSGKVERVERLVRLGLQRGASVKALLMMCECGEAIEDRNCRDVITCKNDGCETQLVS</sequence>
<evidence type="ECO:0000313" key="3">
    <source>
        <dbReference type="Proteomes" id="UP001175226"/>
    </source>
</evidence>
<keyword evidence="3" id="KW-1185">Reference proteome</keyword>
<reference evidence="2" key="1">
    <citation type="submission" date="2023-06" db="EMBL/GenBank/DDBJ databases">
        <authorList>
            <consortium name="Lawrence Berkeley National Laboratory"/>
            <person name="Ahrendt S."/>
            <person name="Sahu N."/>
            <person name="Indic B."/>
            <person name="Wong-Bajracharya J."/>
            <person name="Merenyi Z."/>
            <person name="Ke H.-M."/>
            <person name="Monk M."/>
            <person name="Kocsube S."/>
            <person name="Drula E."/>
            <person name="Lipzen A."/>
            <person name="Balint B."/>
            <person name="Henrissat B."/>
            <person name="Andreopoulos B."/>
            <person name="Martin F.M."/>
            <person name="Harder C.B."/>
            <person name="Rigling D."/>
            <person name="Ford K.L."/>
            <person name="Foster G.D."/>
            <person name="Pangilinan J."/>
            <person name="Papanicolaou A."/>
            <person name="Barry K."/>
            <person name="LaButti K."/>
            <person name="Viragh M."/>
            <person name="Koriabine M."/>
            <person name="Yan M."/>
            <person name="Riley R."/>
            <person name="Champramary S."/>
            <person name="Plett K.L."/>
            <person name="Tsai I.J."/>
            <person name="Slot J."/>
            <person name="Sipos G."/>
            <person name="Plett J."/>
            <person name="Nagy L.G."/>
            <person name="Grigoriev I.V."/>
        </authorList>
    </citation>
    <scope>NUCLEOTIDE SEQUENCE</scope>
    <source>
        <strain evidence="2">FPL87.14</strain>
    </source>
</reference>
<accession>A0AA39MY35</accession>
<proteinExistence type="predicted"/>
<protein>
    <submittedName>
        <fullName evidence="2">Uncharacterized protein</fullName>
    </submittedName>
</protein>